<keyword evidence="3" id="KW-1185">Reference proteome</keyword>
<gene>
    <name evidence="2" type="ORF">PA27867_2781</name>
</gene>
<dbReference type="KEGG" id="cart:PA27867_2781"/>
<proteinExistence type="predicted"/>
<dbReference type="AlphaFoldDB" id="A0A1B1BM44"/>
<dbReference type="RefSeq" id="WP_066597314.1">
    <property type="nucleotide sequence ID" value="NZ_CP016282.1"/>
</dbReference>
<evidence type="ECO:0000259" key="1">
    <source>
        <dbReference type="Pfam" id="PF13625"/>
    </source>
</evidence>
<dbReference type="OrthoDB" id="3415124at2"/>
<reference evidence="2 3" key="1">
    <citation type="submission" date="2016-06" db="EMBL/GenBank/DDBJ databases">
        <title>Genome sequencing of Cryobacterium arcticum PAMC 27867.</title>
        <authorList>
            <person name="Lee J."/>
            <person name="Kim O.-S."/>
        </authorList>
    </citation>
    <scope>NUCLEOTIDE SEQUENCE [LARGE SCALE GENOMIC DNA]</scope>
    <source>
        <strain evidence="2 3">PAMC 27867</strain>
    </source>
</reference>
<evidence type="ECO:0000313" key="2">
    <source>
        <dbReference type="EMBL" id="ANP73720.1"/>
    </source>
</evidence>
<sequence length="615" mass="65033">MLTLASRLRALDDAALRRTIALRSIPAHGIHDFFDLAEALLDPDAIQATLSHLDRGTLAVLAVAGELGAPPLDELTEGLADLGHDTGSAEEMNARIDRLADLMLLARIDDTVRPYPAVTARLRDWPAQGLPSAADLAGIPAPTPLAPLSATEGRFTERLAAERAFASVSAIAELLTELDREPARELSRGGLGLPDSKRLSAAMGVDLDDVTALVTIAARAELVVLDAGYWSESAAGEAWLVDGAGARWGVLARSWLAALPADIRQIVAGRPEVAWGDALHRFVAWLYPAGGTWMDARIADFARDGELIGITARQATSAAGASVLAGDIDGAIRLITASLPAEVGTVYLQHDLSIVAPGPLSPAIDARLRTFADVESRELASSYRLSGPSVNRALATGDDAESLLAFLGSISLTGIPQPVDYLIRDAADRYGRVRVGSVDATQPGGPSYIRSDDTAMLGAIAVDQTLAALALTTHSPTRLSSSHPAEAVFWALTDARYPVAAETPTGEIVHLRRHPRVPTQRPTSPDPTVALVAELRATDGGEAKAAHAWLARQLDSAIKHRQTVQVSVQMPDGEVVDYLLEPASVGGGRFRARDRRADIERTLPLSSIVSILPAP</sequence>
<organism evidence="2 3">
    <name type="scientific">Cryobacterium arcticum</name>
    <dbReference type="NCBI Taxonomy" id="670052"/>
    <lineage>
        <taxon>Bacteria</taxon>
        <taxon>Bacillati</taxon>
        <taxon>Actinomycetota</taxon>
        <taxon>Actinomycetes</taxon>
        <taxon>Micrococcales</taxon>
        <taxon>Microbacteriaceae</taxon>
        <taxon>Cryobacterium</taxon>
    </lineage>
</organism>
<dbReference type="InterPro" id="IPR032830">
    <property type="entry name" value="XPB/Ssl2_N"/>
</dbReference>
<dbReference type="Pfam" id="PF13625">
    <property type="entry name" value="Helicase_C_3"/>
    <property type="match status" value="1"/>
</dbReference>
<accession>A0A1B1BM44</accession>
<protein>
    <recommendedName>
        <fullName evidence="1">Helicase XPB/Ssl2 N-terminal domain-containing protein</fullName>
    </recommendedName>
</protein>
<dbReference type="Proteomes" id="UP000092582">
    <property type="component" value="Chromosome 1"/>
</dbReference>
<name>A0A1B1BM44_9MICO</name>
<evidence type="ECO:0000313" key="3">
    <source>
        <dbReference type="Proteomes" id="UP000092582"/>
    </source>
</evidence>
<dbReference type="STRING" id="670052.PA27867_2781"/>
<dbReference type="EMBL" id="CP016282">
    <property type="protein sequence ID" value="ANP73720.1"/>
    <property type="molecule type" value="Genomic_DNA"/>
</dbReference>
<feature type="domain" description="Helicase XPB/Ssl2 N-terminal" evidence="1">
    <location>
        <begin position="347"/>
        <end position="472"/>
    </location>
</feature>